<sequence>MHLWRGSTMRGGPVKLIAVVGGAIMGGFFTLSLATSISIQAFQAVVEFKKKKTAPPCAVCKGKGLIDCRLCRGNAVIDWNPLYDPVVTNPCLCPTCDGKRIQRCLNCAGRGYA</sequence>
<reference evidence="2" key="1">
    <citation type="submission" date="2021-01" db="EMBL/GenBank/DDBJ databases">
        <title>Adiantum capillus-veneris genome.</title>
        <authorList>
            <person name="Fang Y."/>
            <person name="Liao Q."/>
        </authorList>
    </citation>
    <scope>NUCLEOTIDE SEQUENCE</scope>
    <source>
        <strain evidence="2">H3</strain>
        <tissue evidence="2">Leaf</tissue>
    </source>
</reference>
<name>A0A9D4ZDP4_ADICA</name>
<feature type="transmembrane region" description="Helical" evidence="1">
    <location>
        <begin position="16"/>
        <end position="42"/>
    </location>
</feature>
<gene>
    <name evidence="2" type="ORF">GOP47_0013750</name>
</gene>
<dbReference type="OrthoDB" id="513013at2759"/>
<dbReference type="EMBL" id="JABFUD020000013">
    <property type="protein sequence ID" value="KAI5071499.1"/>
    <property type="molecule type" value="Genomic_DNA"/>
</dbReference>
<dbReference type="PANTHER" id="PTHR15852:SF29">
    <property type="entry name" value="PLASTID TRANSCRIPTIONALLY ACTIVE PROTEIN"/>
    <property type="match status" value="1"/>
</dbReference>
<evidence type="ECO:0000313" key="2">
    <source>
        <dbReference type="EMBL" id="KAI5071499.1"/>
    </source>
</evidence>
<comment type="caution">
    <text evidence="2">The sequence shown here is derived from an EMBL/GenBank/DDBJ whole genome shotgun (WGS) entry which is preliminary data.</text>
</comment>
<proteinExistence type="predicted"/>
<evidence type="ECO:0000313" key="3">
    <source>
        <dbReference type="Proteomes" id="UP000886520"/>
    </source>
</evidence>
<dbReference type="Proteomes" id="UP000886520">
    <property type="component" value="Chromosome 13"/>
</dbReference>
<dbReference type="PANTHER" id="PTHR15852">
    <property type="entry name" value="PLASTID TRANSCRIPTIONALLY ACTIVE PROTEIN"/>
    <property type="match status" value="1"/>
</dbReference>
<organism evidence="2 3">
    <name type="scientific">Adiantum capillus-veneris</name>
    <name type="common">Maidenhair fern</name>
    <dbReference type="NCBI Taxonomy" id="13818"/>
    <lineage>
        <taxon>Eukaryota</taxon>
        <taxon>Viridiplantae</taxon>
        <taxon>Streptophyta</taxon>
        <taxon>Embryophyta</taxon>
        <taxon>Tracheophyta</taxon>
        <taxon>Polypodiopsida</taxon>
        <taxon>Polypodiidae</taxon>
        <taxon>Polypodiales</taxon>
        <taxon>Pteridineae</taxon>
        <taxon>Pteridaceae</taxon>
        <taxon>Vittarioideae</taxon>
        <taxon>Adiantum</taxon>
    </lineage>
</organism>
<keyword evidence="3" id="KW-1185">Reference proteome</keyword>
<dbReference type="InterPro" id="IPR036410">
    <property type="entry name" value="HSP_DnaJ_Cys-rich_dom_sf"/>
</dbReference>
<keyword evidence="1" id="KW-1133">Transmembrane helix</keyword>
<evidence type="ECO:0000256" key="1">
    <source>
        <dbReference type="SAM" id="Phobius"/>
    </source>
</evidence>
<dbReference type="SUPFAM" id="SSF57938">
    <property type="entry name" value="DnaJ/Hsp40 cysteine-rich domain"/>
    <property type="match status" value="1"/>
</dbReference>
<keyword evidence="1" id="KW-0472">Membrane</keyword>
<keyword evidence="1" id="KW-0812">Transmembrane</keyword>
<protein>
    <submittedName>
        <fullName evidence="2">Uncharacterized protein</fullName>
    </submittedName>
</protein>
<dbReference type="AlphaFoldDB" id="A0A9D4ZDP4"/>
<accession>A0A9D4ZDP4</accession>